<dbReference type="InterPro" id="IPR003594">
    <property type="entry name" value="HATPase_dom"/>
</dbReference>
<comment type="caution">
    <text evidence="4">The sequence shown here is derived from an EMBL/GenBank/DDBJ whole genome shotgun (WGS) entry which is preliminary data.</text>
</comment>
<keyword evidence="1" id="KW-0418">Kinase</keyword>
<dbReference type="InterPro" id="IPR036890">
    <property type="entry name" value="HATPase_C_sf"/>
</dbReference>
<evidence type="ECO:0000259" key="3">
    <source>
        <dbReference type="Pfam" id="PF13581"/>
    </source>
</evidence>
<proteinExistence type="predicted"/>
<feature type="region of interest" description="Disordered" evidence="2">
    <location>
        <begin position="98"/>
        <end position="117"/>
    </location>
</feature>
<feature type="compositionally biased region" description="Basic and acidic residues" evidence="2">
    <location>
        <begin position="106"/>
        <end position="117"/>
    </location>
</feature>
<reference evidence="4 5" key="1">
    <citation type="journal article" date="2019" name="Int. J. Syst. Evol. Microbiol.">
        <title>The Global Catalogue of Microorganisms (GCM) 10K type strain sequencing project: providing services to taxonomists for standard genome sequencing and annotation.</title>
        <authorList>
            <consortium name="The Broad Institute Genomics Platform"/>
            <consortium name="The Broad Institute Genome Sequencing Center for Infectious Disease"/>
            <person name="Wu L."/>
            <person name="Ma J."/>
        </authorList>
    </citation>
    <scope>NUCLEOTIDE SEQUENCE [LARGE SCALE GENOMIC DNA]</scope>
    <source>
        <strain evidence="4 5">JCM 10696</strain>
    </source>
</reference>
<organism evidence="4 5">
    <name type="scientific">Actinocorallia libanotica</name>
    <dbReference type="NCBI Taxonomy" id="46162"/>
    <lineage>
        <taxon>Bacteria</taxon>
        <taxon>Bacillati</taxon>
        <taxon>Actinomycetota</taxon>
        <taxon>Actinomycetes</taxon>
        <taxon>Streptosporangiales</taxon>
        <taxon>Thermomonosporaceae</taxon>
        <taxon>Actinocorallia</taxon>
    </lineage>
</organism>
<dbReference type="Gene3D" id="3.30.565.10">
    <property type="entry name" value="Histidine kinase-like ATPase, C-terminal domain"/>
    <property type="match status" value="1"/>
</dbReference>
<keyword evidence="1" id="KW-0723">Serine/threonine-protein kinase</keyword>
<dbReference type="CDD" id="cd16936">
    <property type="entry name" value="HATPase_RsbW-like"/>
    <property type="match status" value="1"/>
</dbReference>
<keyword evidence="1" id="KW-0808">Transferase</keyword>
<name>A0ABN1RFF4_9ACTN</name>
<dbReference type="RefSeq" id="WP_344242579.1">
    <property type="nucleotide sequence ID" value="NZ_BAAAHH010000017.1"/>
</dbReference>
<gene>
    <name evidence="4" type="ORF">GCM10009550_42010</name>
</gene>
<evidence type="ECO:0000313" key="4">
    <source>
        <dbReference type="EMBL" id="GAA0956225.1"/>
    </source>
</evidence>
<evidence type="ECO:0000256" key="1">
    <source>
        <dbReference type="ARBA" id="ARBA00022527"/>
    </source>
</evidence>
<accession>A0ABN1RFF4</accession>
<dbReference type="Proteomes" id="UP001500665">
    <property type="component" value="Unassembled WGS sequence"/>
</dbReference>
<feature type="domain" description="Histidine kinase/HSP90-like ATPase" evidence="3">
    <location>
        <begin position="23"/>
        <end position="147"/>
    </location>
</feature>
<keyword evidence="5" id="KW-1185">Reference proteome</keyword>
<dbReference type="EMBL" id="BAAAHH010000017">
    <property type="protein sequence ID" value="GAA0956225.1"/>
    <property type="molecule type" value="Genomic_DNA"/>
</dbReference>
<evidence type="ECO:0000313" key="5">
    <source>
        <dbReference type="Proteomes" id="UP001500665"/>
    </source>
</evidence>
<protein>
    <recommendedName>
        <fullName evidence="3">Histidine kinase/HSP90-like ATPase domain-containing protein</fullName>
    </recommendedName>
</protein>
<dbReference type="PANTHER" id="PTHR35526">
    <property type="entry name" value="ANTI-SIGMA-F FACTOR RSBW-RELATED"/>
    <property type="match status" value="1"/>
</dbReference>
<sequence length="163" mass="17703">MSPSVFCPDQDGEPLEAETLCLPAVAASVPFARRMVARCLSAWDLDDLLFPCTQVVAELAANSVAEADAERTPKPQDRGSKTFTVHLARTFSHLFVKVGDASPDPPKPRDATEQDENGRGLVLVEALADHWGWHLDGPEGKVVYAAWILPGTSATARPVEVRW</sequence>
<dbReference type="PANTHER" id="PTHR35526:SF3">
    <property type="entry name" value="ANTI-SIGMA-F FACTOR RSBW"/>
    <property type="match status" value="1"/>
</dbReference>
<dbReference type="Pfam" id="PF13581">
    <property type="entry name" value="HATPase_c_2"/>
    <property type="match status" value="1"/>
</dbReference>
<evidence type="ECO:0000256" key="2">
    <source>
        <dbReference type="SAM" id="MobiDB-lite"/>
    </source>
</evidence>
<dbReference type="InterPro" id="IPR050267">
    <property type="entry name" value="Anti-sigma-factor_SerPK"/>
</dbReference>